<evidence type="ECO:0000313" key="2">
    <source>
        <dbReference type="Proteomes" id="UP000198992"/>
    </source>
</evidence>
<sequence>MAIIKHDERKLEAELLRIFRSHGVPALNIEGLQHIGLISVRQVGDKGGPYVPGAPPNSAAIAVPTLVRDILEALS</sequence>
<name>A0A1H4NPU3_9BRAD</name>
<evidence type="ECO:0000313" key="1">
    <source>
        <dbReference type="EMBL" id="SEB97174.1"/>
    </source>
</evidence>
<organism evidence="1 2">
    <name type="scientific">Bradyrhizobium erythrophlei</name>
    <dbReference type="NCBI Taxonomy" id="1437360"/>
    <lineage>
        <taxon>Bacteria</taxon>
        <taxon>Pseudomonadati</taxon>
        <taxon>Pseudomonadota</taxon>
        <taxon>Alphaproteobacteria</taxon>
        <taxon>Hyphomicrobiales</taxon>
        <taxon>Nitrobacteraceae</taxon>
        <taxon>Bradyrhizobium</taxon>
    </lineage>
</organism>
<dbReference type="OrthoDB" id="9845850at2"/>
<dbReference type="Proteomes" id="UP000198992">
    <property type="component" value="Unassembled WGS sequence"/>
</dbReference>
<dbReference type="RefSeq" id="WP_092114251.1">
    <property type="nucleotide sequence ID" value="NZ_FNTH01000001.1"/>
</dbReference>
<gene>
    <name evidence="1" type="ORF">SAMN05444164_0692</name>
</gene>
<accession>A0A1H4NPU3</accession>
<dbReference type="EMBL" id="FNTH01000001">
    <property type="protein sequence ID" value="SEB97174.1"/>
    <property type="molecule type" value="Genomic_DNA"/>
</dbReference>
<proteinExistence type="predicted"/>
<reference evidence="1 2" key="1">
    <citation type="submission" date="2016-10" db="EMBL/GenBank/DDBJ databases">
        <authorList>
            <person name="de Groot N.N."/>
        </authorList>
    </citation>
    <scope>NUCLEOTIDE SEQUENCE [LARGE SCALE GENOMIC DNA]</scope>
    <source>
        <strain evidence="1 2">MT12</strain>
    </source>
</reference>
<protein>
    <submittedName>
        <fullName evidence="1">Uncharacterized protein</fullName>
    </submittedName>
</protein>
<dbReference type="AlphaFoldDB" id="A0A1H4NPU3"/>